<sequence length="131" mass="14382">MATMNDVNVRLLMHMLRMYTPNLAGTNWDQISAEMGQSKANLKKKFGIMKKEFLEHHAAKNNGTGTVATPSSGTKRGRPRKSVNSGEGDDADDDADGTPTKKQRRSGPVKKEDASAIKFEDHSDHEVPDEA</sequence>
<organism evidence="2 3">
    <name type="scientific">Apiospora arundinis</name>
    <dbReference type="NCBI Taxonomy" id="335852"/>
    <lineage>
        <taxon>Eukaryota</taxon>
        <taxon>Fungi</taxon>
        <taxon>Dikarya</taxon>
        <taxon>Ascomycota</taxon>
        <taxon>Pezizomycotina</taxon>
        <taxon>Sordariomycetes</taxon>
        <taxon>Xylariomycetidae</taxon>
        <taxon>Amphisphaeriales</taxon>
        <taxon>Apiosporaceae</taxon>
        <taxon>Apiospora</taxon>
    </lineage>
</organism>
<proteinExistence type="predicted"/>
<feature type="region of interest" description="Disordered" evidence="1">
    <location>
        <begin position="56"/>
        <end position="131"/>
    </location>
</feature>
<evidence type="ECO:0000313" key="2">
    <source>
        <dbReference type="EMBL" id="KAK8855824.1"/>
    </source>
</evidence>
<dbReference type="EMBL" id="JAPCWZ010000007">
    <property type="protein sequence ID" value="KAK8855824.1"/>
    <property type="molecule type" value="Genomic_DNA"/>
</dbReference>
<feature type="compositionally biased region" description="Polar residues" evidence="1">
    <location>
        <begin position="61"/>
        <end position="74"/>
    </location>
</feature>
<dbReference type="Proteomes" id="UP001390339">
    <property type="component" value="Unassembled WGS sequence"/>
</dbReference>
<protein>
    <submittedName>
        <fullName evidence="2">Uncharacterized protein</fullName>
    </submittedName>
</protein>
<name>A0ABR2I0I4_9PEZI</name>
<feature type="compositionally biased region" description="Acidic residues" evidence="1">
    <location>
        <begin position="87"/>
        <end position="96"/>
    </location>
</feature>
<comment type="caution">
    <text evidence="2">The sequence shown here is derived from an EMBL/GenBank/DDBJ whole genome shotgun (WGS) entry which is preliminary data.</text>
</comment>
<accession>A0ABR2I0I4</accession>
<evidence type="ECO:0000313" key="3">
    <source>
        <dbReference type="Proteomes" id="UP001390339"/>
    </source>
</evidence>
<evidence type="ECO:0000256" key="1">
    <source>
        <dbReference type="SAM" id="MobiDB-lite"/>
    </source>
</evidence>
<reference evidence="2 3" key="1">
    <citation type="journal article" date="2024" name="IMA Fungus">
        <title>Apiospora arundinis, a panoply of carbohydrate-active enzymes and secondary metabolites.</title>
        <authorList>
            <person name="Sorensen T."/>
            <person name="Petersen C."/>
            <person name="Muurmann A.T."/>
            <person name="Christiansen J.V."/>
            <person name="Brundto M.L."/>
            <person name="Overgaard C.K."/>
            <person name="Boysen A.T."/>
            <person name="Wollenberg R.D."/>
            <person name="Larsen T.O."/>
            <person name="Sorensen J.L."/>
            <person name="Nielsen K.L."/>
            <person name="Sondergaard T.E."/>
        </authorList>
    </citation>
    <scope>NUCLEOTIDE SEQUENCE [LARGE SCALE GENOMIC DNA]</scope>
    <source>
        <strain evidence="2 3">AAU 773</strain>
    </source>
</reference>
<feature type="compositionally biased region" description="Basic and acidic residues" evidence="1">
    <location>
        <begin position="109"/>
        <end position="131"/>
    </location>
</feature>
<gene>
    <name evidence="2" type="ORF">PGQ11_011736</name>
</gene>
<keyword evidence="3" id="KW-1185">Reference proteome</keyword>